<reference evidence="5" key="1">
    <citation type="submission" date="2021-11" db="EMBL/GenBank/DDBJ databases">
        <title>BS-T2-15 a new species belonging to the Comamonadaceae family isolated from the soil of a French oak forest.</title>
        <authorList>
            <person name="Mieszkin S."/>
            <person name="Alain K."/>
        </authorList>
    </citation>
    <scope>NUCLEOTIDE SEQUENCE</scope>
    <source>
        <strain evidence="5">BS-T2-15</strain>
    </source>
</reference>
<comment type="caution">
    <text evidence="5">The sequence shown here is derived from an EMBL/GenBank/DDBJ whole genome shotgun (WGS) entry which is preliminary data.</text>
</comment>
<dbReference type="Gene3D" id="1.10.530.10">
    <property type="match status" value="1"/>
</dbReference>
<dbReference type="EMBL" id="JAJLJH010000012">
    <property type="protein sequence ID" value="MCK9689127.1"/>
    <property type="molecule type" value="Genomic_DNA"/>
</dbReference>
<dbReference type="Pfam" id="PF13406">
    <property type="entry name" value="SLT_2"/>
    <property type="match status" value="1"/>
</dbReference>
<dbReference type="Proteomes" id="UP001139353">
    <property type="component" value="Unassembled WGS sequence"/>
</dbReference>
<gene>
    <name evidence="5" type="primary">mltB</name>
    <name evidence="5" type="ORF">LPC04_25710</name>
</gene>
<dbReference type="InterPro" id="IPR011757">
    <property type="entry name" value="Lytic_transglycosylase_MltB"/>
</dbReference>
<dbReference type="InterPro" id="IPR023346">
    <property type="entry name" value="Lysozyme-like_dom_sf"/>
</dbReference>
<organism evidence="5 6">
    <name type="scientific">Scleromatobacter humisilvae</name>
    <dbReference type="NCBI Taxonomy" id="2897159"/>
    <lineage>
        <taxon>Bacteria</taxon>
        <taxon>Pseudomonadati</taxon>
        <taxon>Pseudomonadota</taxon>
        <taxon>Betaproteobacteria</taxon>
        <taxon>Burkholderiales</taxon>
        <taxon>Sphaerotilaceae</taxon>
        <taxon>Scleromatobacter</taxon>
    </lineage>
</organism>
<name>A0A9X1YNL8_9BURK</name>
<dbReference type="RefSeq" id="WP_275685174.1">
    <property type="nucleotide sequence ID" value="NZ_JAJLJH010000012.1"/>
</dbReference>
<evidence type="ECO:0000256" key="2">
    <source>
        <dbReference type="SAM" id="MobiDB-lite"/>
    </source>
</evidence>
<dbReference type="NCBIfam" id="TIGR02282">
    <property type="entry name" value="MltB"/>
    <property type="match status" value="1"/>
</dbReference>
<dbReference type="GO" id="GO:0009253">
    <property type="term" value="P:peptidoglycan catabolic process"/>
    <property type="evidence" value="ECO:0007669"/>
    <property type="project" value="TreeGrafter"/>
</dbReference>
<evidence type="ECO:0000256" key="3">
    <source>
        <dbReference type="SAM" id="SignalP"/>
    </source>
</evidence>
<keyword evidence="3" id="KW-0732">Signal</keyword>
<dbReference type="PANTHER" id="PTHR30163:SF9">
    <property type="entry name" value="MEMBRANE-BOUND LYTIC MUREIN TRANSGLYCOSYLASE B"/>
    <property type="match status" value="1"/>
</dbReference>
<evidence type="ECO:0000256" key="1">
    <source>
        <dbReference type="PIRSR" id="PIRSR611757-1"/>
    </source>
</evidence>
<feature type="region of interest" description="Disordered" evidence="2">
    <location>
        <begin position="53"/>
        <end position="78"/>
    </location>
</feature>
<dbReference type="PANTHER" id="PTHR30163">
    <property type="entry name" value="MEMBRANE-BOUND LYTIC MUREIN TRANSGLYCOSYLASE B"/>
    <property type="match status" value="1"/>
</dbReference>
<evidence type="ECO:0000313" key="5">
    <source>
        <dbReference type="EMBL" id="MCK9689127.1"/>
    </source>
</evidence>
<dbReference type="InterPro" id="IPR043426">
    <property type="entry name" value="MltB-like"/>
</dbReference>
<dbReference type="GO" id="GO:0008933">
    <property type="term" value="F:peptidoglycan lytic transglycosylase activity"/>
    <property type="evidence" value="ECO:0007669"/>
    <property type="project" value="TreeGrafter"/>
</dbReference>
<evidence type="ECO:0000259" key="4">
    <source>
        <dbReference type="Pfam" id="PF13406"/>
    </source>
</evidence>
<dbReference type="Gene3D" id="1.10.8.350">
    <property type="entry name" value="Bacterial muramidase"/>
    <property type="match status" value="1"/>
</dbReference>
<dbReference type="AlphaFoldDB" id="A0A9X1YNL8"/>
<dbReference type="SUPFAM" id="SSF53955">
    <property type="entry name" value="Lysozyme-like"/>
    <property type="match status" value="1"/>
</dbReference>
<evidence type="ECO:0000313" key="6">
    <source>
        <dbReference type="Proteomes" id="UP001139353"/>
    </source>
</evidence>
<feature type="signal peptide" evidence="3">
    <location>
        <begin position="1"/>
        <end position="38"/>
    </location>
</feature>
<accession>A0A9X1YNL8</accession>
<feature type="chain" id="PRO_5040974815" evidence="3">
    <location>
        <begin position="39"/>
        <end position="404"/>
    </location>
</feature>
<proteinExistence type="predicted"/>
<feature type="active site" evidence="1">
    <location>
        <position position="183"/>
    </location>
</feature>
<dbReference type="InterPro" id="IPR031304">
    <property type="entry name" value="SLT_2"/>
</dbReference>
<keyword evidence="6" id="KW-1185">Reference proteome</keyword>
<feature type="domain" description="Transglycosylase SLT" evidence="4">
    <location>
        <begin position="89"/>
        <end position="386"/>
    </location>
</feature>
<sequence length="404" mass="42813">MIPAPETCPPNSTQLGRPLAIALIAGALLATASAGAIAQASAPAASASRAAHASVKAQPAAKKKKKAKPAAVRDDDAPDSFVYGRRDDVLAFAAQVAEDRGLDRAWVEDQLARARYQPSVAKAIMPGPAGTAKNWAAYRARFVEPKRLAAGVAWWQAHAATLADAQQRYGVPPEIVAGVVGVESFYGRMTGNYRVLDALATLAFDFPSGRSDRSAFYRSELRAYLVWCALEGRDADTTRGSFAGAIGWPQFMPSSILRFAVDDDHDGHVDLASGGDDVVGSIAGYLARFGWQRDLPTTFAVLPPVDPVARARLVAADIVPSFTAAQLAEAGAQLPDDARAFTGPLAFVELQNGDNPASYVLGTSNFYVVTRYNWSAYYAMAVIDLGAALKREMALAPAARTIGN</sequence>
<protein>
    <submittedName>
        <fullName evidence="5">Lytic murein transglycosylase B</fullName>
    </submittedName>
</protein>